<feature type="domain" description="Histidine kinase" evidence="10">
    <location>
        <begin position="432"/>
        <end position="647"/>
    </location>
</feature>
<dbReference type="InterPro" id="IPR050736">
    <property type="entry name" value="Sensor_HK_Regulatory"/>
</dbReference>
<dbReference type="InterPro" id="IPR003594">
    <property type="entry name" value="HATPase_dom"/>
</dbReference>
<proteinExistence type="predicted"/>
<evidence type="ECO:0000313" key="12">
    <source>
        <dbReference type="Proteomes" id="UP000468388"/>
    </source>
</evidence>
<evidence type="ECO:0000256" key="8">
    <source>
        <dbReference type="SAM" id="Phobius"/>
    </source>
</evidence>
<dbReference type="SUPFAM" id="SSF48452">
    <property type="entry name" value="TPR-like"/>
    <property type="match status" value="1"/>
</dbReference>
<comment type="catalytic activity">
    <reaction evidence="1">
        <text>ATP + protein L-histidine = ADP + protein N-phospho-L-histidine.</text>
        <dbReference type="EC" id="2.7.13.3"/>
    </reaction>
</comment>
<dbReference type="OrthoDB" id="9781208at2"/>
<evidence type="ECO:0000256" key="2">
    <source>
        <dbReference type="ARBA" id="ARBA00012438"/>
    </source>
</evidence>
<dbReference type="EMBL" id="WRXO01000011">
    <property type="protein sequence ID" value="MVT44481.1"/>
    <property type="molecule type" value="Genomic_DNA"/>
</dbReference>
<feature type="repeat" description="TPR" evidence="7">
    <location>
        <begin position="248"/>
        <end position="281"/>
    </location>
</feature>
<keyword evidence="12" id="KW-1185">Reference proteome</keyword>
<dbReference type="InterPro" id="IPR036097">
    <property type="entry name" value="HisK_dim/P_sf"/>
</dbReference>
<keyword evidence="5" id="KW-0418">Kinase</keyword>
<dbReference type="SMART" id="SM00028">
    <property type="entry name" value="TPR"/>
    <property type="match status" value="4"/>
</dbReference>
<keyword evidence="4" id="KW-0808">Transferase</keyword>
<evidence type="ECO:0000256" key="4">
    <source>
        <dbReference type="ARBA" id="ARBA00022679"/>
    </source>
</evidence>
<evidence type="ECO:0000256" key="7">
    <source>
        <dbReference type="PROSITE-ProRule" id="PRU00339"/>
    </source>
</evidence>
<accession>A0A6N8JJ20</accession>
<dbReference type="PRINTS" id="PR00344">
    <property type="entry name" value="BCTRLSENSOR"/>
</dbReference>
<name>A0A6N8JJ20_9BACT</name>
<evidence type="ECO:0000256" key="3">
    <source>
        <dbReference type="ARBA" id="ARBA00022553"/>
    </source>
</evidence>
<dbReference type="Gene3D" id="3.30.565.10">
    <property type="entry name" value="Histidine kinase-like ATPase, C-terminal domain"/>
    <property type="match status" value="1"/>
</dbReference>
<evidence type="ECO:0000256" key="1">
    <source>
        <dbReference type="ARBA" id="ARBA00000085"/>
    </source>
</evidence>
<evidence type="ECO:0000256" key="9">
    <source>
        <dbReference type="SAM" id="SignalP"/>
    </source>
</evidence>
<dbReference type="InterPro" id="IPR003661">
    <property type="entry name" value="HisK_dim/P_dom"/>
</dbReference>
<feature type="signal peptide" evidence="9">
    <location>
        <begin position="1"/>
        <end position="26"/>
    </location>
</feature>
<evidence type="ECO:0000313" key="11">
    <source>
        <dbReference type="EMBL" id="MVT44481.1"/>
    </source>
</evidence>
<keyword evidence="6" id="KW-0902">Two-component regulatory system</keyword>
<dbReference type="PANTHER" id="PTHR43711">
    <property type="entry name" value="TWO-COMPONENT HISTIDINE KINASE"/>
    <property type="match status" value="1"/>
</dbReference>
<dbReference type="Pfam" id="PF02518">
    <property type="entry name" value="HATPase_c"/>
    <property type="match status" value="1"/>
</dbReference>
<dbReference type="InterPro" id="IPR005467">
    <property type="entry name" value="His_kinase_dom"/>
</dbReference>
<dbReference type="InterPro" id="IPR019734">
    <property type="entry name" value="TPR_rpt"/>
</dbReference>
<dbReference type="InterPro" id="IPR011990">
    <property type="entry name" value="TPR-like_helical_dom_sf"/>
</dbReference>
<dbReference type="SUPFAM" id="SSF47384">
    <property type="entry name" value="Homodimeric domain of signal transducing histidine kinase"/>
    <property type="match status" value="1"/>
</dbReference>
<comment type="caution">
    <text evidence="11">The sequence shown here is derived from an EMBL/GenBank/DDBJ whole genome shotgun (WGS) entry which is preliminary data.</text>
</comment>
<dbReference type="InterPro" id="IPR004358">
    <property type="entry name" value="Sig_transdc_His_kin-like_C"/>
</dbReference>
<dbReference type="Pfam" id="PF13424">
    <property type="entry name" value="TPR_12"/>
    <property type="match status" value="2"/>
</dbReference>
<dbReference type="SMART" id="SM00388">
    <property type="entry name" value="HisKA"/>
    <property type="match status" value="1"/>
</dbReference>
<dbReference type="PROSITE" id="PS50109">
    <property type="entry name" value="HIS_KIN"/>
    <property type="match status" value="1"/>
</dbReference>
<dbReference type="CDD" id="cd00082">
    <property type="entry name" value="HisKA"/>
    <property type="match status" value="1"/>
</dbReference>
<dbReference type="InterPro" id="IPR036890">
    <property type="entry name" value="HATPase_C_sf"/>
</dbReference>
<dbReference type="EC" id="2.7.13.3" evidence="2"/>
<dbReference type="RefSeq" id="WP_157303274.1">
    <property type="nucleotide sequence ID" value="NZ_BAAAZB010000036.1"/>
</dbReference>
<keyword evidence="8" id="KW-0472">Membrane</keyword>
<protein>
    <recommendedName>
        <fullName evidence="2">histidine kinase</fullName>
        <ecNumber evidence="2">2.7.13.3</ecNumber>
    </recommendedName>
</protein>
<keyword evidence="8" id="KW-0812">Transmembrane</keyword>
<sequence length="678" mass="78021">MQIVRFRVHPFFYMVILCGLPSMLLAQSGSTDSLLHAIDRHPQRDTDLVILLNKVGRLYFTKDPVLTEKYGREAIHISDSLGYTSGAMWGKRNMALAENSRGNLDKQMDFTTDALKLAEQLNDIHATSVLNADIGNIFIEQSKPELALPYQKKALYLKQSLRDQAEVARSLNSIGSCYLLLHKPDSALFFLYESEKIKLSLNDHKGLAFTYENIGHILYDKGQYREALRYYEISEKYYRESDNLPGLTKAYLNLGRVNTALRKYTDAARNLSDAAKLNEHLQNAKNTMIYYKYQASLDSARGNYIAAMSSYKEFSRLSEQYFNVEKTKFIASTKEKYESEKKQRENEMLKKEQLLHLSTIKIQQKFVIFSIMLFFVLSVITSILFRMYRRQQDLYLQLNNRNKRVQQQNLIILEQNVALESASQVKDKIFSVISHDLRSPLAILEGMLFLLRDDKMSSQQFRFFVDELWRDMKNTSSMMDNLLQWASSQMKGMRVNADDFDITAVLNREFELLLSLAKQKNISLTHQLSHAIMVYGDPDMIRLVLRNLISNAIKFTPALGNINIRYLMLSEKIELIVEDNGIGIAEADQPKVLSNIYYSTGGTQNEKGCGLGLPLSKDFIERNEGEIWFDSQVGKGTSFHFTLPLSEEENNTRRGYMFTITTDQLKNITQESVVNEKS</sequence>
<evidence type="ECO:0000256" key="6">
    <source>
        <dbReference type="ARBA" id="ARBA00023012"/>
    </source>
</evidence>
<keyword evidence="8" id="KW-1133">Transmembrane helix</keyword>
<dbReference type="Gene3D" id="1.25.40.10">
    <property type="entry name" value="Tetratricopeptide repeat domain"/>
    <property type="match status" value="1"/>
</dbReference>
<dbReference type="Pfam" id="PF00512">
    <property type="entry name" value="HisKA"/>
    <property type="match status" value="1"/>
</dbReference>
<keyword evidence="9" id="KW-0732">Signal</keyword>
<evidence type="ECO:0000259" key="10">
    <source>
        <dbReference type="PROSITE" id="PS50109"/>
    </source>
</evidence>
<dbReference type="SUPFAM" id="SSF55874">
    <property type="entry name" value="ATPase domain of HSP90 chaperone/DNA topoisomerase II/histidine kinase"/>
    <property type="match status" value="1"/>
</dbReference>
<feature type="chain" id="PRO_5026900617" description="histidine kinase" evidence="9">
    <location>
        <begin position="27"/>
        <end position="678"/>
    </location>
</feature>
<dbReference type="PANTHER" id="PTHR43711:SF1">
    <property type="entry name" value="HISTIDINE KINASE 1"/>
    <property type="match status" value="1"/>
</dbReference>
<dbReference type="GO" id="GO:0000155">
    <property type="term" value="F:phosphorelay sensor kinase activity"/>
    <property type="evidence" value="ECO:0007669"/>
    <property type="project" value="InterPro"/>
</dbReference>
<dbReference type="Gene3D" id="1.10.287.130">
    <property type="match status" value="1"/>
</dbReference>
<dbReference type="SMART" id="SM00387">
    <property type="entry name" value="HATPase_c"/>
    <property type="match status" value="1"/>
</dbReference>
<gene>
    <name evidence="11" type="ORF">GO495_28055</name>
</gene>
<evidence type="ECO:0000256" key="5">
    <source>
        <dbReference type="ARBA" id="ARBA00022777"/>
    </source>
</evidence>
<dbReference type="PROSITE" id="PS50005">
    <property type="entry name" value="TPR"/>
    <property type="match status" value="1"/>
</dbReference>
<keyword evidence="3" id="KW-0597">Phosphoprotein</keyword>
<keyword evidence="7" id="KW-0802">TPR repeat</keyword>
<reference evidence="11 12" key="1">
    <citation type="submission" date="2019-12" db="EMBL/GenBank/DDBJ databases">
        <title>The draft genomic sequence of strain Chitinophaga oryziterrae JCM 16595.</title>
        <authorList>
            <person name="Zhang X."/>
        </authorList>
    </citation>
    <scope>NUCLEOTIDE SEQUENCE [LARGE SCALE GENOMIC DNA]</scope>
    <source>
        <strain evidence="11 12">JCM 16595</strain>
    </source>
</reference>
<dbReference type="Proteomes" id="UP000468388">
    <property type="component" value="Unassembled WGS sequence"/>
</dbReference>
<dbReference type="AlphaFoldDB" id="A0A6N8JJ20"/>
<dbReference type="CDD" id="cd00075">
    <property type="entry name" value="HATPase"/>
    <property type="match status" value="1"/>
</dbReference>
<organism evidence="11 12">
    <name type="scientific">Chitinophaga oryziterrae</name>
    <dbReference type="NCBI Taxonomy" id="1031224"/>
    <lineage>
        <taxon>Bacteria</taxon>
        <taxon>Pseudomonadati</taxon>
        <taxon>Bacteroidota</taxon>
        <taxon>Chitinophagia</taxon>
        <taxon>Chitinophagales</taxon>
        <taxon>Chitinophagaceae</taxon>
        <taxon>Chitinophaga</taxon>
    </lineage>
</organism>
<feature type="transmembrane region" description="Helical" evidence="8">
    <location>
        <begin position="366"/>
        <end position="385"/>
    </location>
</feature>